<evidence type="ECO:0000313" key="5">
    <source>
        <dbReference type="EMBL" id="OBR62495.1"/>
    </source>
</evidence>
<dbReference type="PANTHER" id="PTHR42951">
    <property type="entry name" value="METALLO-BETA-LACTAMASE DOMAIN-CONTAINING"/>
    <property type="match status" value="1"/>
</dbReference>
<dbReference type="RefSeq" id="WP_068687354.1">
    <property type="nucleotide sequence ID" value="NZ_LYPA01000080.1"/>
</dbReference>
<gene>
    <name evidence="5" type="ORF">A7K91_02470</name>
</gene>
<dbReference type="SUPFAM" id="SSF56281">
    <property type="entry name" value="Metallo-hydrolase/oxidoreductase"/>
    <property type="match status" value="1"/>
</dbReference>
<reference evidence="5 6" key="1">
    <citation type="submission" date="2016-05" db="EMBL/GenBank/DDBJ databases">
        <title>Paenibacillus oryzae. sp. nov., isolated from the rice root.</title>
        <authorList>
            <person name="Zhang J."/>
            <person name="Zhang X."/>
        </authorList>
    </citation>
    <scope>NUCLEOTIDE SEQUENCE [LARGE SCALE GENOMIC DNA]</scope>
    <source>
        <strain evidence="5 6">1DrF-4</strain>
    </source>
</reference>
<evidence type="ECO:0000256" key="2">
    <source>
        <dbReference type="ARBA" id="ARBA00034301"/>
    </source>
</evidence>
<comment type="catalytic activity">
    <reaction evidence="3">
        <text>3',5'-cyclic UMP + H2O = UMP + H(+)</text>
        <dbReference type="Rhea" id="RHEA:70575"/>
        <dbReference type="ChEBI" id="CHEBI:15377"/>
        <dbReference type="ChEBI" id="CHEBI:15378"/>
        <dbReference type="ChEBI" id="CHEBI:57865"/>
        <dbReference type="ChEBI" id="CHEBI:184387"/>
    </reaction>
    <physiologicalReaction direction="left-to-right" evidence="3">
        <dbReference type="Rhea" id="RHEA:70576"/>
    </physiologicalReaction>
</comment>
<dbReference type="Proteomes" id="UP000092024">
    <property type="component" value="Unassembled WGS sequence"/>
</dbReference>
<dbReference type="EMBL" id="LYPA01000080">
    <property type="protein sequence ID" value="OBR62495.1"/>
    <property type="molecule type" value="Genomic_DNA"/>
</dbReference>
<dbReference type="Gene3D" id="3.60.15.10">
    <property type="entry name" value="Ribonuclease Z/Hydroxyacylglutathione hydrolase-like"/>
    <property type="match status" value="1"/>
</dbReference>
<evidence type="ECO:0000259" key="4">
    <source>
        <dbReference type="SMART" id="SM00849"/>
    </source>
</evidence>
<comment type="caution">
    <text evidence="5">The sequence shown here is derived from an EMBL/GenBank/DDBJ whole genome shotgun (WGS) entry which is preliminary data.</text>
</comment>
<dbReference type="OrthoDB" id="420651at2"/>
<sequence>MKNRIESFQGSTHFRLHYVADSVIAAIAAPGSGAVGNASIIDLGDIAMVVDTFATIQAAEDLKAAAEYITGKPVSYVINTHWHSDHTSGNQVFSPVSPIISTAVTREVMDTFARERLARFQENPEQLLQAIDELEGNIQKESNEKLKMEMTWEHASDREYMKSLPALVLSPPNLTFDRQLTIYGSKRSAQLLTFGGGHSQSDTIIYIPQDKILIIGDLVLSKHHPVLTNAHPQDWLDILEQVEQLDIEAIVPGHGEVCSLQELYEVKGDIADIMALVQDAVQSEKSMDEIEVPQRYQHWSFTTYFRSNLSKAHTMITNKA</sequence>
<dbReference type="AlphaFoldDB" id="A0A1A5YAU1"/>
<proteinExistence type="predicted"/>
<dbReference type="SMART" id="SM00849">
    <property type="entry name" value="Lactamase_B"/>
    <property type="match status" value="1"/>
</dbReference>
<comment type="catalytic activity">
    <reaction evidence="1">
        <text>3',5'-cyclic CMP + H2O = CMP + H(+)</text>
        <dbReference type="Rhea" id="RHEA:72675"/>
        <dbReference type="ChEBI" id="CHEBI:15377"/>
        <dbReference type="ChEBI" id="CHEBI:15378"/>
        <dbReference type="ChEBI" id="CHEBI:58003"/>
        <dbReference type="ChEBI" id="CHEBI:60377"/>
    </reaction>
    <physiologicalReaction direction="left-to-right" evidence="1">
        <dbReference type="Rhea" id="RHEA:72676"/>
    </physiologicalReaction>
</comment>
<organism evidence="5 6">
    <name type="scientific">Paenibacillus oryzae</name>
    <dbReference type="NCBI Taxonomy" id="1844972"/>
    <lineage>
        <taxon>Bacteria</taxon>
        <taxon>Bacillati</taxon>
        <taxon>Bacillota</taxon>
        <taxon>Bacilli</taxon>
        <taxon>Bacillales</taxon>
        <taxon>Paenibacillaceae</taxon>
        <taxon>Paenibacillus</taxon>
    </lineage>
</organism>
<evidence type="ECO:0000313" key="6">
    <source>
        <dbReference type="Proteomes" id="UP000092024"/>
    </source>
</evidence>
<dbReference type="CDD" id="cd16282">
    <property type="entry name" value="metallo-hydrolase-like_MBL-fold"/>
    <property type="match status" value="1"/>
</dbReference>
<comment type="function">
    <text evidence="2">Counteracts the endogenous Pycsar antiviral defense system. Phosphodiesterase that enables metal-dependent hydrolysis of host cyclic nucleotide Pycsar defense signals such as cCMP and cUMP.</text>
</comment>
<evidence type="ECO:0000256" key="1">
    <source>
        <dbReference type="ARBA" id="ARBA00034221"/>
    </source>
</evidence>
<dbReference type="STRING" id="1844972.A7K91_02470"/>
<dbReference type="InterPro" id="IPR036866">
    <property type="entry name" value="RibonucZ/Hydroxyglut_hydro"/>
</dbReference>
<feature type="domain" description="Metallo-beta-lactamase" evidence="4">
    <location>
        <begin position="35"/>
        <end position="254"/>
    </location>
</feature>
<dbReference type="PANTHER" id="PTHR42951:SF4">
    <property type="entry name" value="ACYL-COENZYME A THIOESTERASE MBLAC2"/>
    <property type="match status" value="1"/>
</dbReference>
<dbReference type="InterPro" id="IPR001279">
    <property type="entry name" value="Metallo-B-lactamas"/>
</dbReference>
<dbReference type="InterPro" id="IPR050855">
    <property type="entry name" value="NDM-1-like"/>
</dbReference>
<name>A0A1A5YAU1_9BACL</name>
<protein>
    <submittedName>
        <fullName evidence="5">Cyclase</fullName>
    </submittedName>
</protein>
<dbReference type="Pfam" id="PF00753">
    <property type="entry name" value="Lactamase_B"/>
    <property type="match status" value="1"/>
</dbReference>
<evidence type="ECO:0000256" key="3">
    <source>
        <dbReference type="ARBA" id="ARBA00048505"/>
    </source>
</evidence>
<keyword evidence="6" id="KW-1185">Reference proteome</keyword>
<accession>A0A1A5YAU1</accession>